<evidence type="ECO:0000256" key="1">
    <source>
        <dbReference type="SAM" id="MobiDB-lite"/>
    </source>
</evidence>
<organism evidence="2 3">
    <name type="scientific">Plasmodiophora brassicae</name>
    <name type="common">Clubroot disease agent</name>
    <dbReference type="NCBI Taxonomy" id="37360"/>
    <lineage>
        <taxon>Eukaryota</taxon>
        <taxon>Sar</taxon>
        <taxon>Rhizaria</taxon>
        <taxon>Endomyxa</taxon>
        <taxon>Phytomyxea</taxon>
        <taxon>Plasmodiophorida</taxon>
        <taxon>Plasmodiophoridae</taxon>
        <taxon>Plasmodiophora</taxon>
    </lineage>
</organism>
<evidence type="ECO:0000313" key="3">
    <source>
        <dbReference type="Proteomes" id="UP000290189"/>
    </source>
</evidence>
<dbReference type="Proteomes" id="UP000290189">
    <property type="component" value="Unassembled WGS sequence"/>
</dbReference>
<dbReference type="AlphaFoldDB" id="A0A3P3YCQ0"/>
<geneLocation type="mitochondrion" evidence="2"/>
<feature type="region of interest" description="Disordered" evidence="1">
    <location>
        <begin position="1"/>
        <end position="62"/>
    </location>
</feature>
<feature type="region of interest" description="Disordered" evidence="1">
    <location>
        <begin position="74"/>
        <end position="95"/>
    </location>
</feature>
<name>A0A3P3YCQ0_PLABS</name>
<gene>
    <name evidence="2" type="ORF">PLBR_LOCUS5169</name>
</gene>
<reference evidence="2 3" key="1">
    <citation type="submission" date="2018-03" db="EMBL/GenBank/DDBJ databases">
        <authorList>
            <person name="Fogelqvist J."/>
        </authorList>
    </citation>
    <scope>NUCLEOTIDE SEQUENCE [LARGE SCALE GENOMIC DNA]</scope>
</reference>
<sequence length="179" mass="19993">MRATCHDERDAERCGWQGRGRERGHPPGGCHHRDWLRDRIQAPGAGRQVPHTDRREISPRPAQRTMLTAISRTLASRRGRSTSSRLVSDDDDDGCGWNVTRSEADSMFVTSPRAGSAAGPNACAPMQSSAGDPFILPAKATKMDRFARLKQRILEKVPVNRGGRRGRRSRKEPMRLEDL</sequence>
<accession>A0A3P3YCQ0</accession>
<evidence type="ECO:0000313" key="2">
    <source>
        <dbReference type="EMBL" id="SPQ97954.1"/>
    </source>
</evidence>
<keyword evidence="2" id="KW-0496">Mitochondrion</keyword>
<proteinExistence type="predicted"/>
<dbReference type="EMBL" id="OVEO01000008">
    <property type="protein sequence ID" value="SPQ97954.1"/>
    <property type="molecule type" value="Genomic_DNA"/>
</dbReference>
<protein>
    <submittedName>
        <fullName evidence="2">Uncharacterized protein</fullName>
    </submittedName>
</protein>
<feature type="compositionally biased region" description="Basic and acidic residues" evidence="1">
    <location>
        <begin position="1"/>
        <end position="40"/>
    </location>
</feature>
<feature type="region of interest" description="Disordered" evidence="1">
    <location>
        <begin position="157"/>
        <end position="179"/>
    </location>
</feature>